<reference evidence="3" key="1">
    <citation type="submission" date="2022-07" db="EMBL/GenBank/DDBJ databases">
        <title>Phylogenomic reconstructions and comparative analyses of Kickxellomycotina fungi.</title>
        <authorList>
            <person name="Reynolds N.K."/>
            <person name="Stajich J.E."/>
            <person name="Barry K."/>
            <person name="Grigoriev I.V."/>
            <person name="Crous P."/>
            <person name="Smith M.E."/>
        </authorList>
    </citation>
    <scope>NUCLEOTIDE SEQUENCE</scope>
    <source>
        <strain evidence="3">BCRC 34489</strain>
    </source>
</reference>
<feature type="region of interest" description="Disordered" evidence="1">
    <location>
        <begin position="385"/>
        <end position="414"/>
    </location>
</feature>
<dbReference type="PANTHER" id="PTHR11188:SF17">
    <property type="entry name" value="FI21816P1"/>
    <property type="match status" value="1"/>
</dbReference>
<evidence type="ECO:0000256" key="1">
    <source>
        <dbReference type="SAM" id="MobiDB-lite"/>
    </source>
</evidence>
<name>A0A9W8H5P3_9FUNG</name>
<evidence type="ECO:0000313" key="3">
    <source>
        <dbReference type="EMBL" id="KAJ2776485.1"/>
    </source>
</evidence>
<dbReference type="Pfam" id="PF00339">
    <property type="entry name" value="Arrestin_N"/>
    <property type="match status" value="1"/>
</dbReference>
<feature type="compositionally biased region" description="Polar residues" evidence="1">
    <location>
        <begin position="385"/>
        <end position="408"/>
    </location>
</feature>
<dbReference type="Proteomes" id="UP001140172">
    <property type="component" value="Unassembled WGS sequence"/>
</dbReference>
<dbReference type="OrthoDB" id="2333384at2759"/>
<feature type="domain" description="Arrestin-like N-terminal" evidence="2">
    <location>
        <begin position="61"/>
        <end position="184"/>
    </location>
</feature>
<feature type="non-terminal residue" evidence="3">
    <location>
        <position position="1"/>
    </location>
</feature>
<accession>A0A9W8H5P3</accession>
<sequence>MDRARLFASVAGSSGILVRNHKRSGSVSGMVSGNNNGGNSQITLFKLTTSSGNGFEQPIGPGEQFSGVVVIQLSRPMPASQIVLELTAEERVAQSGKGSSKVAKSFPFRASLAVWTAVRKGTAASTVLSDGIHVFNFVCQMPYVNYPQTVHRAEFDIAYRLSGKLLAPGEGANAAEHVVAVVEKELFLSPVVTRMASPDPLLVVETLYFEKKGRRGKAAVELRAAIDGHQVVPGTKVVIDLSIRELASAGWTKVVARLIERTACRLDGQALSSQALWTVDHQLAYSEIVRSSVYNFFLNDEVMGKKQADTKTADGETVSSENLILRVPLAAAGHVNSTHLEFSHFLRLEVLVPSWLASERSVHVDIPVQIMTHTAPGAARVLNRQTSSGHSSLGDRQSQDTGSGSGSAAPSIRDGRLSHDACAAVVASLPPRYCDLLPAQCGGPELVLVTQANGGRRESAQSRATRYTMSSAQSVEMAMSPVLADILPPPPLPSAPMPTLDIGEPTGLTILTPAASGVSSPTE</sequence>
<dbReference type="AlphaFoldDB" id="A0A9W8H5P3"/>
<evidence type="ECO:0000313" key="4">
    <source>
        <dbReference type="Proteomes" id="UP001140172"/>
    </source>
</evidence>
<organism evidence="3 4">
    <name type="scientific">Coemansia interrupta</name>
    <dbReference type="NCBI Taxonomy" id="1126814"/>
    <lineage>
        <taxon>Eukaryota</taxon>
        <taxon>Fungi</taxon>
        <taxon>Fungi incertae sedis</taxon>
        <taxon>Zoopagomycota</taxon>
        <taxon>Kickxellomycotina</taxon>
        <taxon>Kickxellomycetes</taxon>
        <taxon>Kickxellales</taxon>
        <taxon>Kickxellaceae</taxon>
        <taxon>Coemansia</taxon>
    </lineage>
</organism>
<protein>
    <recommendedName>
        <fullName evidence="2">Arrestin-like N-terminal domain-containing protein</fullName>
    </recommendedName>
</protein>
<dbReference type="GO" id="GO:0015031">
    <property type="term" value="P:protein transport"/>
    <property type="evidence" value="ECO:0007669"/>
    <property type="project" value="TreeGrafter"/>
</dbReference>
<dbReference type="GO" id="GO:0005737">
    <property type="term" value="C:cytoplasm"/>
    <property type="evidence" value="ECO:0007669"/>
    <property type="project" value="TreeGrafter"/>
</dbReference>
<dbReference type="EMBL" id="JANBUM010000490">
    <property type="protein sequence ID" value="KAJ2776485.1"/>
    <property type="molecule type" value="Genomic_DNA"/>
</dbReference>
<dbReference type="Gene3D" id="2.60.40.640">
    <property type="match status" value="1"/>
</dbReference>
<keyword evidence="4" id="KW-1185">Reference proteome</keyword>
<dbReference type="InterPro" id="IPR011021">
    <property type="entry name" value="Arrestin-like_N"/>
</dbReference>
<proteinExistence type="predicted"/>
<dbReference type="PANTHER" id="PTHR11188">
    <property type="entry name" value="ARRESTIN DOMAIN CONTAINING PROTEIN"/>
    <property type="match status" value="1"/>
</dbReference>
<gene>
    <name evidence="3" type="ORF">GGI15_004830</name>
</gene>
<dbReference type="InterPro" id="IPR050357">
    <property type="entry name" value="Arrestin_domain-protein"/>
</dbReference>
<comment type="caution">
    <text evidence="3">The sequence shown here is derived from an EMBL/GenBank/DDBJ whole genome shotgun (WGS) entry which is preliminary data.</text>
</comment>
<evidence type="ECO:0000259" key="2">
    <source>
        <dbReference type="Pfam" id="PF00339"/>
    </source>
</evidence>
<dbReference type="InterPro" id="IPR014752">
    <property type="entry name" value="Arrestin-like_C"/>
</dbReference>